<keyword evidence="2" id="KW-1133">Transmembrane helix</keyword>
<organism evidence="3 4">
    <name type="scientific">Nocardioides kribbensis</name>
    <dbReference type="NCBI Taxonomy" id="305517"/>
    <lineage>
        <taxon>Bacteria</taxon>
        <taxon>Bacillati</taxon>
        <taxon>Actinomycetota</taxon>
        <taxon>Actinomycetes</taxon>
        <taxon>Propionibacteriales</taxon>
        <taxon>Nocardioidaceae</taxon>
        <taxon>Nocardioides</taxon>
    </lineage>
</organism>
<gene>
    <name evidence="3" type="ORF">V6R90_06595</name>
</gene>
<feature type="region of interest" description="Disordered" evidence="1">
    <location>
        <begin position="166"/>
        <end position="268"/>
    </location>
</feature>
<protein>
    <submittedName>
        <fullName evidence="3">Uncharacterized protein</fullName>
    </submittedName>
</protein>
<feature type="transmembrane region" description="Helical" evidence="2">
    <location>
        <begin position="141"/>
        <end position="159"/>
    </location>
</feature>
<feature type="compositionally biased region" description="Pro residues" evidence="1">
    <location>
        <begin position="259"/>
        <end position="268"/>
    </location>
</feature>
<feature type="compositionally biased region" description="Low complexity" evidence="1">
    <location>
        <begin position="247"/>
        <end position="258"/>
    </location>
</feature>
<sequence>MADETPTPQKLDIDWLKTAAGALAAVSSAVLLSTLGAAGTLIGAAVGSVAATVGTALYSEGLARSRAAAAKAQEAALSKVGIAQAEVRRAGRSDADTAAVEAHLDHADEKLAEAKAGLDEAVLESRTGWRDRLAGLPWKRIAILAAGMFLVVMVALSLFEVVSGRSVSSYTGGSDRDGGTTISRLTGGSSSGDDEPTRDPGQGSDPSGASTPTADPTAEPTDDPTAEPSEEPTEEPTEEPSDEPTEEPTTVPSTTPTPSAVPTPTPTS</sequence>
<accession>A0ABV1NWV0</accession>
<dbReference type="Proteomes" id="UP001482520">
    <property type="component" value="Unassembled WGS sequence"/>
</dbReference>
<proteinExistence type="predicted"/>
<evidence type="ECO:0000313" key="4">
    <source>
        <dbReference type="Proteomes" id="UP001482520"/>
    </source>
</evidence>
<evidence type="ECO:0000256" key="2">
    <source>
        <dbReference type="SAM" id="Phobius"/>
    </source>
</evidence>
<evidence type="ECO:0000256" key="1">
    <source>
        <dbReference type="SAM" id="MobiDB-lite"/>
    </source>
</evidence>
<reference evidence="3 4" key="1">
    <citation type="submission" date="2024-02" db="EMBL/GenBank/DDBJ databases">
        <title>Full genome sequence of Nocardioides kribbensis.</title>
        <authorList>
            <person name="Poletto B.L."/>
            <person name="Silva G."/>
            <person name="Galante D."/>
            <person name="Campos K.R."/>
            <person name="Santos M.B.N."/>
            <person name="Sacchi C.T."/>
        </authorList>
    </citation>
    <scope>NUCLEOTIDE SEQUENCE [LARGE SCALE GENOMIC DNA]</scope>
    <source>
        <strain evidence="3 4">O4R</strain>
    </source>
</reference>
<dbReference type="EMBL" id="JBEGDP010000005">
    <property type="protein sequence ID" value="MEQ7846942.1"/>
    <property type="molecule type" value="Genomic_DNA"/>
</dbReference>
<keyword evidence="2" id="KW-0472">Membrane</keyword>
<feature type="compositionally biased region" description="Acidic residues" evidence="1">
    <location>
        <begin position="220"/>
        <end position="246"/>
    </location>
</feature>
<evidence type="ECO:0000313" key="3">
    <source>
        <dbReference type="EMBL" id="MEQ7846942.1"/>
    </source>
</evidence>
<comment type="caution">
    <text evidence="3">The sequence shown here is derived from an EMBL/GenBank/DDBJ whole genome shotgun (WGS) entry which is preliminary data.</text>
</comment>
<keyword evidence="2" id="KW-0812">Transmembrane</keyword>
<dbReference type="RefSeq" id="WP_349804170.1">
    <property type="nucleotide sequence ID" value="NZ_JBEGDP010000005.1"/>
</dbReference>
<name>A0ABV1NWV0_9ACTN</name>
<keyword evidence="4" id="KW-1185">Reference proteome</keyword>